<evidence type="ECO:0000256" key="1">
    <source>
        <dbReference type="HAMAP-Rule" id="MF_00386"/>
    </source>
</evidence>
<dbReference type="Proteomes" id="UP000177718">
    <property type="component" value="Unassembled WGS sequence"/>
</dbReference>
<comment type="subcellular location">
    <subcellularLocation>
        <location evidence="1">Cell membrane</location>
        <topology evidence="1">Peripheral membrane protein</topology>
        <orientation evidence="1">Cytoplasmic side</orientation>
    </subcellularLocation>
</comment>
<comment type="function">
    <text evidence="1">Could be involved in insertion of integral membrane proteins into the membrane.</text>
</comment>
<dbReference type="PANTHER" id="PTHR33383">
    <property type="entry name" value="MEMBRANE PROTEIN INSERTION EFFICIENCY FACTOR-RELATED"/>
    <property type="match status" value="1"/>
</dbReference>
<gene>
    <name evidence="2" type="ORF">A3A61_03425</name>
</gene>
<dbReference type="InterPro" id="IPR002696">
    <property type="entry name" value="Membr_insert_effic_factor_YidD"/>
</dbReference>
<dbReference type="NCBIfam" id="TIGR00278">
    <property type="entry name" value="membrane protein insertion efficiency factor YidD"/>
    <property type="match status" value="1"/>
</dbReference>
<organism evidence="2 3">
    <name type="scientific">Candidatus Woykebacteria bacterium RIFCSPLOWO2_01_FULL_43_14</name>
    <dbReference type="NCBI Taxonomy" id="1802605"/>
    <lineage>
        <taxon>Bacteria</taxon>
        <taxon>Candidatus Woykeibacteriota</taxon>
    </lineage>
</organism>
<dbReference type="PANTHER" id="PTHR33383:SF1">
    <property type="entry name" value="MEMBRANE PROTEIN INSERTION EFFICIENCY FACTOR-RELATED"/>
    <property type="match status" value="1"/>
</dbReference>
<evidence type="ECO:0000313" key="2">
    <source>
        <dbReference type="EMBL" id="OGY30625.1"/>
    </source>
</evidence>
<keyword evidence="1" id="KW-1003">Cell membrane</keyword>
<protein>
    <recommendedName>
        <fullName evidence="1">Putative membrane protein insertion efficiency factor</fullName>
    </recommendedName>
</protein>
<dbReference type="STRING" id="1802605.A3A61_03425"/>
<reference evidence="2 3" key="1">
    <citation type="journal article" date="2016" name="Nat. Commun.">
        <title>Thousands of microbial genomes shed light on interconnected biogeochemical processes in an aquifer system.</title>
        <authorList>
            <person name="Anantharaman K."/>
            <person name="Brown C.T."/>
            <person name="Hug L.A."/>
            <person name="Sharon I."/>
            <person name="Castelle C.J."/>
            <person name="Probst A.J."/>
            <person name="Thomas B.C."/>
            <person name="Singh A."/>
            <person name="Wilkins M.J."/>
            <person name="Karaoz U."/>
            <person name="Brodie E.L."/>
            <person name="Williams K.H."/>
            <person name="Hubbard S.S."/>
            <person name="Banfield J.F."/>
        </authorList>
    </citation>
    <scope>NUCLEOTIDE SEQUENCE [LARGE SCALE GENOMIC DNA]</scope>
</reference>
<dbReference type="EMBL" id="MHDB01000044">
    <property type="protein sequence ID" value="OGY30625.1"/>
    <property type="molecule type" value="Genomic_DNA"/>
</dbReference>
<dbReference type="Pfam" id="PF01809">
    <property type="entry name" value="YidD"/>
    <property type="match status" value="1"/>
</dbReference>
<dbReference type="HAMAP" id="MF_00386">
    <property type="entry name" value="UPF0161_YidD"/>
    <property type="match status" value="1"/>
</dbReference>
<dbReference type="SMART" id="SM01234">
    <property type="entry name" value="Haemolytic"/>
    <property type="match status" value="1"/>
</dbReference>
<dbReference type="GO" id="GO:0005886">
    <property type="term" value="C:plasma membrane"/>
    <property type="evidence" value="ECO:0007669"/>
    <property type="project" value="UniProtKB-SubCell"/>
</dbReference>
<comment type="caution">
    <text evidence="2">The sequence shown here is derived from an EMBL/GenBank/DDBJ whole genome shotgun (WGS) entry which is preliminary data.</text>
</comment>
<keyword evidence="1" id="KW-0472">Membrane</keyword>
<name>A0A1G1WS94_9BACT</name>
<sequence>MKYLLLKLIKIYQILPKNPTCRYNPSCSEYSYQAISKYGIIRGTQLSLKRLLSCHPFNNGGYDPLT</sequence>
<proteinExistence type="inferred from homology"/>
<comment type="similarity">
    <text evidence="1">Belongs to the UPF0161 family.</text>
</comment>
<evidence type="ECO:0000313" key="3">
    <source>
        <dbReference type="Proteomes" id="UP000177718"/>
    </source>
</evidence>
<accession>A0A1G1WS94</accession>
<dbReference type="AlphaFoldDB" id="A0A1G1WS94"/>